<keyword evidence="1 2" id="KW-0238">DNA-binding</keyword>
<name>A0ABW0MDG2_9BURK</name>
<dbReference type="InterPro" id="IPR001867">
    <property type="entry name" value="OmpR/PhoB-type_DNA-bd"/>
</dbReference>
<organism evidence="4 5">
    <name type="scientific">Paraherbaspirillum soli</name>
    <dbReference type="NCBI Taxonomy" id="631222"/>
    <lineage>
        <taxon>Bacteria</taxon>
        <taxon>Pseudomonadati</taxon>
        <taxon>Pseudomonadota</taxon>
        <taxon>Betaproteobacteria</taxon>
        <taxon>Burkholderiales</taxon>
        <taxon>Oxalobacteraceae</taxon>
        <taxon>Paraherbaspirillum</taxon>
    </lineage>
</organism>
<dbReference type="SMART" id="SM00862">
    <property type="entry name" value="Trans_reg_C"/>
    <property type="match status" value="1"/>
</dbReference>
<evidence type="ECO:0000313" key="4">
    <source>
        <dbReference type="EMBL" id="MFC5476264.1"/>
    </source>
</evidence>
<accession>A0ABW0MDG2</accession>
<dbReference type="Gene3D" id="1.10.10.10">
    <property type="entry name" value="Winged helix-like DNA-binding domain superfamily/Winged helix DNA-binding domain"/>
    <property type="match status" value="1"/>
</dbReference>
<evidence type="ECO:0000256" key="1">
    <source>
        <dbReference type="ARBA" id="ARBA00023125"/>
    </source>
</evidence>
<protein>
    <submittedName>
        <fullName evidence="4">Winged helix-turn-helix domain-containing protein</fullName>
    </submittedName>
</protein>
<gene>
    <name evidence="4" type="ORF">ACFPM8_20060</name>
</gene>
<dbReference type="PROSITE" id="PS51755">
    <property type="entry name" value="OMPR_PHOB"/>
    <property type="match status" value="1"/>
</dbReference>
<reference evidence="5" key="1">
    <citation type="journal article" date="2019" name="Int. J. Syst. Evol. Microbiol.">
        <title>The Global Catalogue of Microorganisms (GCM) 10K type strain sequencing project: providing services to taxonomists for standard genome sequencing and annotation.</title>
        <authorList>
            <consortium name="The Broad Institute Genomics Platform"/>
            <consortium name="The Broad Institute Genome Sequencing Center for Infectious Disease"/>
            <person name="Wu L."/>
            <person name="Ma J."/>
        </authorList>
    </citation>
    <scope>NUCLEOTIDE SEQUENCE [LARGE SCALE GENOMIC DNA]</scope>
    <source>
        <strain evidence="5">JCM 17066</strain>
    </source>
</reference>
<evidence type="ECO:0000256" key="2">
    <source>
        <dbReference type="PROSITE-ProRule" id="PRU01091"/>
    </source>
</evidence>
<sequence length="268" mass="29191">MKALDIVLYCKTETLADRIQRELPSDGFAVFGCTNTHALYRGLRRKPASLLVLVGDVADICAVLGPLPSADIIGILAVLAGDASEDDRISVLQAGADVCICDGGLTREFANAVLAMDRHLERWKTRVVEGWRDMLYMAPTLTEQAEHSLDYRVAAHVGSRSRKTQAWHLINGGTTLVSPNGTQLTLRPKERCLLSALLARPNQEIHSSELYAIVWSGTGRGADGTPNKRALAVEISRLRQRARLLGLELPVRPIHGKGYIFAGDALSC</sequence>
<dbReference type="SUPFAM" id="SSF46894">
    <property type="entry name" value="C-terminal effector domain of the bipartite response regulators"/>
    <property type="match status" value="1"/>
</dbReference>
<feature type="domain" description="OmpR/PhoB-type" evidence="3">
    <location>
        <begin position="159"/>
        <end position="263"/>
    </location>
</feature>
<comment type="caution">
    <text evidence="4">The sequence shown here is derived from an EMBL/GenBank/DDBJ whole genome shotgun (WGS) entry which is preliminary data.</text>
</comment>
<dbReference type="RefSeq" id="WP_379000300.1">
    <property type="nucleotide sequence ID" value="NZ_JBHSMT010000030.1"/>
</dbReference>
<dbReference type="CDD" id="cd00383">
    <property type="entry name" value="trans_reg_C"/>
    <property type="match status" value="1"/>
</dbReference>
<keyword evidence="5" id="KW-1185">Reference proteome</keyword>
<evidence type="ECO:0000313" key="5">
    <source>
        <dbReference type="Proteomes" id="UP001596045"/>
    </source>
</evidence>
<proteinExistence type="predicted"/>
<dbReference type="InterPro" id="IPR036388">
    <property type="entry name" value="WH-like_DNA-bd_sf"/>
</dbReference>
<dbReference type="InterPro" id="IPR016032">
    <property type="entry name" value="Sig_transdc_resp-reg_C-effctor"/>
</dbReference>
<evidence type="ECO:0000259" key="3">
    <source>
        <dbReference type="PROSITE" id="PS51755"/>
    </source>
</evidence>
<dbReference type="Pfam" id="PF00486">
    <property type="entry name" value="Trans_reg_C"/>
    <property type="match status" value="1"/>
</dbReference>
<feature type="DNA-binding region" description="OmpR/PhoB-type" evidence="2">
    <location>
        <begin position="159"/>
        <end position="263"/>
    </location>
</feature>
<dbReference type="EMBL" id="JBHSMT010000030">
    <property type="protein sequence ID" value="MFC5476264.1"/>
    <property type="molecule type" value="Genomic_DNA"/>
</dbReference>
<dbReference type="Proteomes" id="UP001596045">
    <property type="component" value="Unassembled WGS sequence"/>
</dbReference>